<dbReference type="PROSITE" id="PS01124">
    <property type="entry name" value="HTH_ARAC_FAMILY_2"/>
    <property type="match status" value="1"/>
</dbReference>
<reference evidence="5 6" key="1">
    <citation type="submission" date="2019-02" db="EMBL/GenBank/DDBJ databases">
        <title>Genomic Encyclopedia of Type Strains, Phase IV (KMG-IV): sequencing the most valuable type-strain genomes for metagenomic binning, comparative biology and taxonomic classification.</title>
        <authorList>
            <person name="Goeker M."/>
        </authorList>
    </citation>
    <scope>NUCLEOTIDE SEQUENCE [LARGE SCALE GENOMIC DNA]</scope>
    <source>
        <strain evidence="5 6">DSM 18116</strain>
    </source>
</reference>
<gene>
    <name evidence="5" type="ORF">EV199_5927</name>
</gene>
<evidence type="ECO:0000313" key="6">
    <source>
        <dbReference type="Proteomes" id="UP000293874"/>
    </source>
</evidence>
<dbReference type="Proteomes" id="UP000293874">
    <property type="component" value="Unassembled WGS sequence"/>
</dbReference>
<accession>A0A4Q7MBL7</accession>
<dbReference type="GO" id="GO:0003700">
    <property type="term" value="F:DNA-binding transcription factor activity"/>
    <property type="evidence" value="ECO:0007669"/>
    <property type="project" value="InterPro"/>
</dbReference>
<protein>
    <submittedName>
        <fullName evidence="5">AraC family transcriptional regulator</fullName>
    </submittedName>
</protein>
<dbReference type="InterPro" id="IPR009057">
    <property type="entry name" value="Homeodomain-like_sf"/>
</dbReference>
<dbReference type="InterPro" id="IPR018062">
    <property type="entry name" value="HTH_AraC-typ_CS"/>
</dbReference>
<evidence type="ECO:0000256" key="1">
    <source>
        <dbReference type="ARBA" id="ARBA00023015"/>
    </source>
</evidence>
<proteinExistence type="predicted"/>
<dbReference type="PANTHER" id="PTHR47893:SF1">
    <property type="entry name" value="REGULATORY PROTEIN PCHR"/>
    <property type="match status" value="1"/>
</dbReference>
<keyword evidence="2" id="KW-0238">DNA-binding</keyword>
<keyword evidence="3" id="KW-0804">Transcription</keyword>
<feature type="domain" description="HTH araC/xylS-type" evidence="4">
    <location>
        <begin position="230"/>
        <end position="329"/>
    </location>
</feature>
<dbReference type="EMBL" id="SGXA01000006">
    <property type="protein sequence ID" value="RZS65171.1"/>
    <property type="molecule type" value="Genomic_DNA"/>
</dbReference>
<dbReference type="OrthoDB" id="1156172at2"/>
<dbReference type="PRINTS" id="PR00032">
    <property type="entry name" value="HTHARAC"/>
</dbReference>
<organism evidence="5 6">
    <name type="scientific">Pseudobacter ginsenosidimutans</name>
    <dbReference type="NCBI Taxonomy" id="661488"/>
    <lineage>
        <taxon>Bacteria</taxon>
        <taxon>Pseudomonadati</taxon>
        <taxon>Bacteroidota</taxon>
        <taxon>Chitinophagia</taxon>
        <taxon>Chitinophagales</taxon>
        <taxon>Chitinophagaceae</taxon>
        <taxon>Pseudobacter</taxon>
    </lineage>
</organism>
<dbReference type="GO" id="GO:0043565">
    <property type="term" value="F:sequence-specific DNA binding"/>
    <property type="evidence" value="ECO:0007669"/>
    <property type="project" value="InterPro"/>
</dbReference>
<dbReference type="AlphaFoldDB" id="A0A4Q7MBL7"/>
<dbReference type="PROSITE" id="PS00041">
    <property type="entry name" value="HTH_ARAC_FAMILY_1"/>
    <property type="match status" value="1"/>
</dbReference>
<dbReference type="InterPro" id="IPR018060">
    <property type="entry name" value="HTH_AraC"/>
</dbReference>
<dbReference type="RefSeq" id="WP_130544402.1">
    <property type="nucleotide sequence ID" value="NZ_CP042431.1"/>
</dbReference>
<dbReference type="Gene3D" id="1.10.10.60">
    <property type="entry name" value="Homeodomain-like"/>
    <property type="match status" value="1"/>
</dbReference>
<dbReference type="InterPro" id="IPR053142">
    <property type="entry name" value="PchR_regulatory_protein"/>
</dbReference>
<keyword evidence="1" id="KW-0805">Transcription regulation</keyword>
<keyword evidence="6" id="KW-1185">Reference proteome</keyword>
<dbReference type="InterPro" id="IPR020449">
    <property type="entry name" value="Tscrpt_reg_AraC-type_HTH"/>
</dbReference>
<sequence length="331" mass="38278">MFHLDYTHTNYEAFVHHVGQRLNVPVINNEIQFPQDTATGTFTYVVLPNGLEATLINCVLNDDWLIHRKKIAEEFYVLRVDMLTVPGTLVVTIDEDKVKDMNTSKSIAYLTSSLFDWSYYSTKGTTYVGVSILFNKEWLARYLDLETAENVLSTYISLKAENINIVPLDNKFRQWMQTVMEVEQDNPLRLTIIQNRIMLMIERFFAIIYEKMHNPAFRVPLSQEDINRVMQVEAILTRDIYQSPPPISQLAKMVSISESKLKKDFKVMYGSPIYEYYQKARMQAAQDKLLTGKYSVKEVAMELGYANLSNFTIAFKKAFGVLPSRLLSKQV</sequence>
<evidence type="ECO:0000259" key="4">
    <source>
        <dbReference type="PROSITE" id="PS01124"/>
    </source>
</evidence>
<dbReference type="PANTHER" id="PTHR47893">
    <property type="entry name" value="REGULATORY PROTEIN PCHR"/>
    <property type="match status" value="1"/>
</dbReference>
<name>A0A4Q7MBL7_9BACT</name>
<dbReference type="SUPFAM" id="SSF46689">
    <property type="entry name" value="Homeodomain-like"/>
    <property type="match status" value="1"/>
</dbReference>
<evidence type="ECO:0000256" key="2">
    <source>
        <dbReference type="ARBA" id="ARBA00023125"/>
    </source>
</evidence>
<evidence type="ECO:0000313" key="5">
    <source>
        <dbReference type="EMBL" id="RZS65171.1"/>
    </source>
</evidence>
<evidence type="ECO:0000256" key="3">
    <source>
        <dbReference type="ARBA" id="ARBA00023163"/>
    </source>
</evidence>
<dbReference type="SMART" id="SM00342">
    <property type="entry name" value="HTH_ARAC"/>
    <property type="match status" value="1"/>
</dbReference>
<comment type="caution">
    <text evidence="5">The sequence shown here is derived from an EMBL/GenBank/DDBJ whole genome shotgun (WGS) entry which is preliminary data.</text>
</comment>
<dbReference type="Pfam" id="PF12833">
    <property type="entry name" value="HTH_18"/>
    <property type="match status" value="1"/>
</dbReference>